<dbReference type="SUPFAM" id="SSF109854">
    <property type="entry name" value="DinB/YfiT-like putative metalloenzymes"/>
    <property type="match status" value="1"/>
</dbReference>
<gene>
    <name evidence="4" type="ORF">MU0050_004104</name>
</gene>
<sequence>MDHAARLQDEITEFADLVFAADLQTPVPTCPEWTLNQLFRHVGRGIRWAAENVTGGLNGPADPKAVRDGRPPTEPQAARRWVTDGAQVLLEAVARTGPDTEVWTFGGPKPARWWIRRWVHEIAVHRADAAIALDVEFALAPAQAADALSEWFDLVTRVLPELGERTVHLHATDDGLDPQGEWTLRDGAWRHEHSKADVALRGPAADLLLVTTRRRPVEHTAVQVFGSDDVLRTWLDLMKV</sequence>
<dbReference type="NCBIfam" id="TIGR03083">
    <property type="entry name" value="maleylpyruvate isomerase family mycothiol-dependent enzyme"/>
    <property type="match status" value="1"/>
</dbReference>
<dbReference type="Pfam" id="PF11716">
    <property type="entry name" value="MDMPI_N"/>
    <property type="match status" value="1"/>
</dbReference>
<dbReference type="Pfam" id="PF07398">
    <property type="entry name" value="MDMPI_C"/>
    <property type="match status" value="1"/>
</dbReference>
<protein>
    <submittedName>
        <fullName evidence="4">Maleylpyruvate isomerase family mycothiol-dependent enzyme</fullName>
    </submittedName>
</protein>
<proteinExistence type="predicted"/>
<name>A0ABM9MIN6_9MYCO</name>
<dbReference type="InterPro" id="IPR010872">
    <property type="entry name" value="MDMPI_C-term_domain"/>
</dbReference>
<dbReference type="PANTHER" id="PTHR40758">
    <property type="entry name" value="CONSERVED PROTEIN"/>
    <property type="match status" value="1"/>
</dbReference>
<evidence type="ECO:0000313" key="4">
    <source>
        <dbReference type="EMBL" id="CAJ1586134.1"/>
    </source>
</evidence>
<accession>A0ABM9MIN6</accession>
<evidence type="ECO:0000256" key="1">
    <source>
        <dbReference type="SAM" id="MobiDB-lite"/>
    </source>
</evidence>
<dbReference type="InterPro" id="IPR024344">
    <property type="entry name" value="MDMPI_metal-binding"/>
</dbReference>
<dbReference type="Proteomes" id="UP001190466">
    <property type="component" value="Chromosome"/>
</dbReference>
<dbReference type="InterPro" id="IPR034660">
    <property type="entry name" value="DinB/YfiT-like"/>
</dbReference>
<keyword evidence="4" id="KW-0413">Isomerase</keyword>
<keyword evidence="5" id="KW-1185">Reference proteome</keyword>
<evidence type="ECO:0000259" key="3">
    <source>
        <dbReference type="Pfam" id="PF11716"/>
    </source>
</evidence>
<evidence type="ECO:0000259" key="2">
    <source>
        <dbReference type="Pfam" id="PF07398"/>
    </source>
</evidence>
<dbReference type="EMBL" id="OY726395">
    <property type="protein sequence ID" value="CAJ1586134.1"/>
    <property type="molecule type" value="Genomic_DNA"/>
</dbReference>
<dbReference type="PANTHER" id="PTHR40758:SF1">
    <property type="entry name" value="CONSERVED PROTEIN"/>
    <property type="match status" value="1"/>
</dbReference>
<feature type="domain" description="MDMPI C-terminal" evidence="2">
    <location>
        <begin position="146"/>
        <end position="231"/>
    </location>
</feature>
<evidence type="ECO:0000313" key="5">
    <source>
        <dbReference type="Proteomes" id="UP001190466"/>
    </source>
</evidence>
<feature type="region of interest" description="Disordered" evidence="1">
    <location>
        <begin position="54"/>
        <end position="76"/>
    </location>
</feature>
<dbReference type="InterPro" id="IPR017517">
    <property type="entry name" value="Maleyloyr_isom"/>
</dbReference>
<dbReference type="GO" id="GO:0016853">
    <property type="term" value="F:isomerase activity"/>
    <property type="evidence" value="ECO:0007669"/>
    <property type="project" value="UniProtKB-KW"/>
</dbReference>
<reference evidence="4 5" key="1">
    <citation type="submission" date="2023-08" db="EMBL/GenBank/DDBJ databases">
        <authorList>
            <person name="Folkvardsen B D."/>
            <person name="Norman A."/>
        </authorList>
    </citation>
    <scope>NUCLEOTIDE SEQUENCE [LARGE SCALE GENOMIC DNA]</scope>
    <source>
        <strain evidence="4 5">Mu0050</strain>
    </source>
</reference>
<dbReference type="RefSeq" id="WP_316512171.1">
    <property type="nucleotide sequence ID" value="NZ_OY726395.1"/>
</dbReference>
<organism evidence="4 5">
    <name type="scientific">[Mycobacterium] wendilense</name>
    <dbReference type="NCBI Taxonomy" id="3064284"/>
    <lineage>
        <taxon>Bacteria</taxon>
        <taxon>Bacillati</taxon>
        <taxon>Actinomycetota</taxon>
        <taxon>Actinomycetes</taxon>
        <taxon>Mycobacteriales</taxon>
        <taxon>Mycobacteriaceae</taxon>
        <taxon>Mycolicibacter</taxon>
    </lineage>
</organism>
<feature type="domain" description="Mycothiol-dependent maleylpyruvate isomerase metal-binding" evidence="3">
    <location>
        <begin position="7"/>
        <end position="130"/>
    </location>
</feature>